<comment type="caution">
    <text evidence="2">The sequence shown here is derived from an EMBL/GenBank/DDBJ whole genome shotgun (WGS) entry which is preliminary data.</text>
</comment>
<gene>
    <name evidence="2" type="ORF">BD833_104252</name>
</gene>
<evidence type="ECO:0000313" key="2">
    <source>
        <dbReference type="EMBL" id="TYP88544.1"/>
    </source>
</evidence>
<dbReference type="EMBL" id="VNHW01000004">
    <property type="protein sequence ID" value="TYP88544.1"/>
    <property type="molecule type" value="Genomic_DNA"/>
</dbReference>
<organism evidence="2 3">
    <name type="scientific">Blastococcus xanthinilyticus</name>
    <dbReference type="NCBI Taxonomy" id="1564164"/>
    <lineage>
        <taxon>Bacteria</taxon>
        <taxon>Bacillati</taxon>
        <taxon>Actinomycetota</taxon>
        <taxon>Actinomycetes</taxon>
        <taxon>Geodermatophilales</taxon>
        <taxon>Geodermatophilaceae</taxon>
        <taxon>Blastococcus</taxon>
    </lineage>
</organism>
<dbReference type="Pfam" id="PF20247">
    <property type="entry name" value="DUF6602"/>
    <property type="match status" value="1"/>
</dbReference>
<dbReference type="Proteomes" id="UP000322499">
    <property type="component" value="Unassembled WGS sequence"/>
</dbReference>
<name>A0A5S5CZN0_9ACTN</name>
<dbReference type="InterPro" id="IPR046537">
    <property type="entry name" value="DUF6602"/>
</dbReference>
<proteinExistence type="predicted"/>
<keyword evidence="3" id="KW-1185">Reference proteome</keyword>
<evidence type="ECO:0000259" key="1">
    <source>
        <dbReference type="Pfam" id="PF20247"/>
    </source>
</evidence>
<reference evidence="2 3" key="1">
    <citation type="submission" date="2019-07" db="EMBL/GenBank/DDBJ databases">
        <title>Genomic Encyclopedia of Archaeal and Bacterial Type Strains, Phase II (KMG-II): from individual species to whole genera.</title>
        <authorList>
            <person name="Goeker M."/>
        </authorList>
    </citation>
    <scope>NUCLEOTIDE SEQUENCE [LARGE SCALE GENOMIC DNA]</scope>
    <source>
        <strain evidence="2 3">DSM 46842</strain>
    </source>
</reference>
<feature type="domain" description="DUF6602" evidence="1">
    <location>
        <begin position="24"/>
        <end position="116"/>
    </location>
</feature>
<accession>A0A5S5CZN0</accession>
<protein>
    <recommendedName>
        <fullName evidence="1">DUF6602 domain-containing protein</fullName>
    </recommendedName>
</protein>
<evidence type="ECO:0000313" key="3">
    <source>
        <dbReference type="Proteomes" id="UP000322499"/>
    </source>
</evidence>
<dbReference type="AlphaFoldDB" id="A0A5S5CZN0"/>
<sequence length="290" mass="31307">MVADKMGHEYARLRADAATPARIQQVGHGAEATWVQFLTEWLPPGYEVGRRKYILPEADGDGDEFETDIVVFAPSYPTALRVQERVLAAGVAAAFSVKLTADAAGLREAAESAVKLSRGLKPRNGTPRSEMLRPFPFGYLAHSHSWTSPASAPWDNVARNLELNDETLVQHPRESLDVVCIADLGMWNQMYLPYIPNGAIPTAGVSASTAMIGSSGPQPVAMLISWLYERLSLTNPALTGLADGFRLTTGGQGSGPQRRWPLDAVFTADVRSQLSHKAYGGGGPDWATSF</sequence>